<dbReference type="SUPFAM" id="SSF51445">
    <property type="entry name" value="(Trans)glycosidases"/>
    <property type="match status" value="1"/>
</dbReference>
<dbReference type="InterPro" id="IPR001764">
    <property type="entry name" value="Glyco_hydro_3_N"/>
</dbReference>
<dbReference type="GO" id="GO:0009251">
    <property type="term" value="P:glucan catabolic process"/>
    <property type="evidence" value="ECO:0007669"/>
    <property type="project" value="TreeGrafter"/>
</dbReference>
<sequence length="657" mass="70269">MASSTPLALRAGIVAFSAALLASCAVPSGGANPPPPSPPPVAADFGVEARIRAIVAGMTLEQKVGQITQPDIRSIKPDEVRQYYIGSILNGGGAWPDNNKKASVNDWLKLSDAYYRASMATDMAVKIPVIWGTDAVHGHNNVFGATLFPHNIGFGAARDPALLERIGRATAAQVRATGITWAFAPTLAVVQNPRWGRTYESYSADPALVRSYGEAMTRGLQGRLGSPDSVLATAKHWIGDGGTFHGVDQGETRTTEADLFARHGQGYYGALAAGVQTVMVSYSSFTDTATGKVWGKMHGNQHLISGELKQRLRFDGLVVSDWNGIEQVPGCRKDHCPQAINAGIDLAMVPDDWKAFIANTVADVRAGRIPMQRIDDAVTRILRVKFRSGLFEASPATGPRPDPSVMNSDAVRELSREAVRKSLVLLKNDRNVLPLKRTGRILVVGKGADSLPMQAGGWSLTWQGDNTVTADYPNADTLLSALRKELGRANVDYSVDGRGVNPRRYSAIVMVAAEKPYAEMKGDIVFPAPLRHSARHPADLAALNRVSGKGVPVVTMLFSGRPVPANDLINRSDAFVAAWLPGTEGLGLTDMLLAGRAGGPRFDFTGRLPFDWPAADCLAANGPFQFRLGFGLTLGTKTKTPRLPVARQPVACPADSL</sequence>
<dbReference type="Gene3D" id="3.20.20.300">
    <property type="entry name" value="Glycoside hydrolase, family 3, N-terminal domain"/>
    <property type="match status" value="1"/>
</dbReference>
<dbReference type="Pfam" id="PF01915">
    <property type="entry name" value="Glyco_hydro_3_C"/>
    <property type="match status" value="1"/>
</dbReference>
<keyword evidence="2" id="KW-0732">Signal</keyword>
<feature type="domain" description="Glycoside hydrolase family 3 N-terminal" evidence="3">
    <location>
        <begin position="59"/>
        <end position="384"/>
    </location>
</feature>
<keyword evidence="1 5" id="KW-0378">Hydrolase</keyword>
<dbReference type="InterPro" id="IPR036881">
    <property type="entry name" value="Glyco_hydro_3_C_sf"/>
</dbReference>
<dbReference type="Gene3D" id="3.40.50.1700">
    <property type="entry name" value="Glycoside hydrolase family 3 C-terminal domain"/>
    <property type="match status" value="1"/>
</dbReference>
<keyword evidence="6" id="KW-1185">Reference proteome</keyword>
<evidence type="ECO:0000313" key="6">
    <source>
        <dbReference type="Proteomes" id="UP000515955"/>
    </source>
</evidence>
<gene>
    <name evidence="5" type="ORF">H9L12_09405</name>
</gene>
<dbReference type="GO" id="GO:0008422">
    <property type="term" value="F:beta-glucosidase activity"/>
    <property type="evidence" value="ECO:0007669"/>
    <property type="project" value="TreeGrafter"/>
</dbReference>
<evidence type="ECO:0000256" key="2">
    <source>
        <dbReference type="SAM" id="SignalP"/>
    </source>
</evidence>
<dbReference type="Proteomes" id="UP000515955">
    <property type="component" value="Chromosome"/>
</dbReference>
<feature type="chain" id="PRO_5028988115" evidence="2">
    <location>
        <begin position="23"/>
        <end position="657"/>
    </location>
</feature>
<dbReference type="PANTHER" id="PTHR30620:SF77">
    <property type="entry name" value="LYSOSOMAL BETA GLUCOSIDASE-LIKE"/>
    <property type="match status" value="1"/>
</dbReference>
<reference evidence="5 6" key="1">
    <citation type="submission" date="2020-08" db="EMBL/GenBank/DDBJ databases">
        <title>Genome sequence of Sphingomonas rhizophila KACC 19189T.</title>
        <authorList>
            <person name="Hyun D.-W."/>
            <person name="Bae J.-W."/>
        </authorList>
    </citation>
    <scope>NUCLEOTIDE SEQUENCE [LARGE SCALE GENOMIC DNA]</scope>
    <source>
        <strain evidence="5 6">KACC 19189</strain>
    </source>
</reference>
<dbReference type="InterPro" id="IPR002772">
    <property type="entry name" value="Glyco_hydro_3_C"/>
</dbReference>
<dbReference type="SUPFAM" id="SSF52279">
    <property type="entry name" value="Beta-D-glucan exohydrolase, C-terminal domain"/>
    <property type="match status" value="1"/>
</dbReference>
<dbReference type="EMBL" id="CP060717">
    <property type="protein sequence ID" value="QNN64524.1"/>
    <property type="molecule type" value="Genomic_DNA"/>
</dbReference>
<evidence type="ECO:0000256" key="1">
    <source>
        <dbReference type="ARBA" id="ARBA00022801"/>
    </source>
</evidence>
<feature type="signal peptide" evidence="2">
    <location>
        <begin position="1"/>
        <end position="22"/>
    </location>
</feature>
<organism evidence="5 6">
    <name type="scientific">Sphingomonas rhizophila</name>
    <dbReference type="NCBI Taxonomy" id="2071607"/>
    <lineage>
        <taxon>Bacteria</taxon>
        <taxon>Pseudomonadati</taxon>
        <taxon>Pseudomonadota</taxon>
        <taxon>Alphaproteobacteria</taxon>
        <taxon>Sphingomonadales</taxon>
        <taxon>Sphingomonadaceae</taxon>
        <taxon>Sphingomonas</taxon>
    </lineage>
</organism>
<dbReference type="InterPro" id="IPR051915">
    <property type="entry name" value="Cellulose_Degrad_GH3"/>
</dbReference>
<evidence type="ECO:0000259" key="4">
    <source>
        <dbReference type="Pfam" id="PF01915"/>
    </source>
</evidence>
<dbReference type="InterPro" id="IPR017853">
    <property type="entry name" value="GH"/>
</dbReference>
<accession>A0A7G9S9J9</accession>
<feature type="domain" description="Glycoside hydrolase family 3 C-terminal" evidence="4">
    <location>
        <begin position="423"/>
        <end position="616"/>
    </location>
</feature>
<dbReference type="KEGG" id="srhi:H9L12_09405"/>
<proteinExistence type="predicted"/>
<protein>
    <submittedName>
        <fullName evidence="5">Glycoside hydrolase family 3 protein</fullName>
    </submittedName>
</protein>
<evidence type="ECO:0000259" key="3">
    <source>
        <dbReference type="Pfam" id="PF00933"/>
    </source>
</evidence>
<evidence type="ECO:0000313" key="5">
    <source>
        <dbReference type="EMBL" id="QNN64524.1"/>
    </source>
</evidence>
<dbReference type="InterPro" id="IPR036962">
    <property type="entry name" value="Glyco_hydro_3_N_sf"/>
</dbReference>
<name>A0A7G9S9J9_9SPHN</name>
<dbReference type="AlphaFoldDB" id="A0A7G9S9J9"/>
<dbReference type="PRINTS" id="PR00133">
    <property type="entry name" value="GLHYDRLASE3"/>
</dbReference>
<dbReference type="PANTHER" id="PTHR30620">
    <property type="entry name" value="PERIPLASMIC BETA-GLUCOSIDASE-RELATED"/>
    <property type="match status" value="1"/>
</dbReference>
<dbReference type="Pfam" id="PF00933">
    <property type="entry name" value="Glyco_hydro_3"/>
    <property type="match status" value="1"/>
</dbReference>